<dbReference type="InterPro" id="IPR011413">
    <property type="entry name" value="UCP036540_AIR"/>
</dbReference>
<dbReference type="RefSeq" id="WP_133591373.1">
    <property type="nucleotide sequence ID" value="NZ_SNVV01000008.1"/>
</dbReference>
<feature type="domain" description="PurM-like N-terminal" evidence="2">
    <location>
        <begin position="45"/>
        <end position="154"/>
    </location>
</feature>
<dbReference type="InterPro" id="IPR036676">
    <property type="entry name" value="PurM-like_C_sf"/>
</dbReference>
<comment type="caution">
    <text evidence="4">The sequence shown here is derived from an EMBL/GenBank/DDBJ whole genome shotgun (WGS) entry which is preliminary data.</text>
</comment>
<dbReference type="InterPro" id="IPR024030">
    <property type="entry name" value="AIR_synthase-rel_sll0787"/>
</dbReference>
<dbReference type="SUPFAM" id="SSF56042">
    <property type="entry name" value="PurM C-terminal domain-like"/>
    <property type="match status" value="1"/>
</dbReference>
<gene>
    <name evidence="4" type="ORF">C7389_108147</name>
</gene>
<dbReference type="OrthoDB" id="9767928at2"/>
<dbReference type="Pfam" id="PF00586">
    <property type="entry name" value="AIRS"/>
    <property type="match status" value="1"/>
</dbReference>
<name>A0A4R6DZV2_9RHOO</name>
<accession>A0A4R6DZV2</accession>
<evidence type="ECO:0000259" key="2">
    <source>
        <dbReference type="Pfam" id="PF00586"/>
    </source>
</evidence>
<protein>
    <recommendedName>
        <fullName evidence="6">Sll0787 family AIR synthase-like protein</fullName>
    </recommendedName>
</protein>
<dbReference type="GO" id="GO:0009228">
    <property type="term" value="P:thiamine biosynthetic process"/>
    <property type="evidence" value="ECO:0007669"/>
    <property type="project" value="UniProtKB-KW"/>
</dbReference>
<dbReference type="Gene3D" id="3.30.1330.10">
    <property type="entry name" value="PurM-like, N-terminal domain"/>
    <property type="match status" value="1"/>
</dbReference>
<dbReference type="Gene3D" id="3.90.650.10">
    <property type="entry name" value="PurM-like C-terminal domain"/>
    <property type="match status" value="1"/>
</dbReference>
<dbReference type="NCBIfam" id="TIGR04049">
    <property type="entry name" value="AIR_rel_sll0787"/>
    <property type="match status" value="1"/>
</dbReference>
<dbReference type="CDD" id="cd02192">
    <property type="entry name" value="PurM-like3"/>
    <property type="match status" value="1"/>
</dbReference>
<dbReference type="Pfam" id="PF02769">
    <property type="entry name" value="AIRS_C"/>
    <property type="match status" value="1"/>
</dbReference>
<dbReference type="Proteomes" id="UP000295129">
    <property type="component" value="Unassembled WGS sequence"/>
</dbReference>
<evidence type="ECO:0000256" key="1">
    <source>
        <dbReference type="ARBA" id="ARBA00022977"/>
    </source>
</evidence>
<proteinExistence type="predicted"/>
<dbReference type="EMBL" id="SNVV01000008">
    <property type="protein sequence ID" value="TDN50903.1"/>
    <property type="molecule type" value="Genomic_DNA"/>
</dbReference>
<dbReference type="InterPro" id="IPR016188">
    <property type="entry name" value="PurM-like_N"/>
</dbReference>
<dbReference type="PANTHER" id="PTHR30270">
    <property type="entry name" value="THIAMINE-MONOPHOSPHATE KINASE"/>
    <property type="match status" value="1"/>
</dbReference>
<feature type="domain" description="PurM-like C-terminal" evidence="3">
    <location>
        <begin position="202"/>
        <end position="304"/>
    </location>
</feature>
<dbReference type="PIRSF" id="PIRSF036540">
    <property type="entry name" value="UCP036540_AIR"/>
    <property type="match status" value="1"/>
</dbReference>
<evidence type="ECO:0000313" key="4">
    <source>
        <dbReference type="EMBL" id="TDN50903.1"/>
    </source>
</evidence>
<keyword evidence="1" id="KW-0784">Thiamine biosynthesis</keyword>
<organism evidence="4 5">
    <name type="scientific">Azoarcus indigens</name>
    <dbReference type="NCBI Taxonomy" id="29545"/>
    <lineage>
        <taxon>Bacteria</taxon>
        <taxon>Pseudomonadati</taxon>
        <taxon>Pseudomonadota</taxon>
        <taxon>Betaproteobacteria</taxon>
        <taxon>Rhodocyclales</taxon>
        <taxon>Zoogloeaceae</taxon>
        <taxon>Azoarcus</taxon>
    </lineage>
</organism>
<sequence>MAADALHRLVAELRGHAGIAHKRDIDAVLAALGTPALPAADAWLGDDCAAIARGGNGEDGHLLFAIEGFINAFVAHDPWFAGWCGVMVNLSDIAAMGGRPLAVVNALWSDGAAQAQAVMAGMAAAARAYAVPIVGGHSNTRTPQAQLAVAVLGEAGRLLSSFAARPGDVLVAAIDLRGAYREPFDNWNAATTAAPQRLRGDLALLPAIAEAELAHAAKDISQAGLLGTTLMLMECSGVGARIALDRVPQPAGVALARWLRSFPSFGFLLACRPQQADALVARFAARGIAAAAIGDITAGSRLDLSLSEGGASAEAVFWDLASERLMGVAPAQGARHAA</sequence>
<evidence type="ECO:0000259" key="3">
    <source>
        <dbReference type="Pfam" id="PF02769"/>
    </source>
</evidence>
<dbReference type="InterPro" id="IPR006283">
    <property type="entry name" value="ThiL-like"/>
</dbReference>
<dbReference type="AlphaFoldDB" id="A0A4R6DZV2"/>
<dbReference type="InterPro" id="IPR010918">
    <property type="entry name" value="PurM-like_C_dom"/>
</dbReference>
<dbReference type="InterPro" id="IPR036921">
    <property type="entry name" value="PurM-like_N_sf"/>
</dbReference>
<dbReference type="SUPFAM" id="SSF55326">
    <property type="entry name" value="PurM N-terminal domain-like"/>
    <property type="match status" value="1"/>
</dbReference>
<evidence type="ECO:0000313" key="5">
    <source>
        <dbReference type="Proteomes" id="UP000295129"/>
    </source>
</evidence>
<reference evidence="4 5" key="1">
    <citation type="submission" date="2019-03" db="EMBL/GenBank/DDBJ databases">
        <title>Genomic Encyclopedia of Type Strains, Phase IV (KMG-IV): sequencing the most valuable type-strain genomes for metagenomic binning, comparative biology and taxonomic classification.</title>
        <authorList>
            <person name="Goeker M."/>
        </authorList>
    </citation>
    <scope>NUCLEOTIDE SEQUENCE [LARGE SCALE GENOMIC DNA]</scope>
    <source>
        <strain evidence="4 5">DSM 12121</strain>
    </source>
</reference>
<keyword evidence="5" id="KW-1185">Reference proteome</keyword>
<dbReference type="PANTHER" id="PTHR30270:SF0">
    <property type="entry name" value="THIAMINE-MONOPHOSPHATE KINASE"/>
    <property type="match status" value="1"/>
</dbReference>
<dbReference type="GO" id="GO:0009030">
    <property type="term" value="F:thiamine-phosphate kinase activity"/>
    <property type="evidence" value="ECO:0007669"/>
    <property type="project" value="InterPro"/>
</dbReference>
<evidence type="ECO:0008006" key="6">
    <source>
        <dbReference type="Google" id="ProtNLM"/>
    </source>
</evidence>